<gene>
    <name evidence="1" type="ORF">M9H77_07032</name>
</gene>
<keyword evidence="2" id="KW-1185">Reference proteome</keyword>
<evidence type="ECO:0000313" key="2">
    <source>
        <dbReference type="Proteomes" id="UP001060085"/>
    </source>
</evidence>
<reference evidence="2" key="1">
    <citation type="journal article" date="2023" name="Nat. Plants">
        <title>Single-cell RNA sequencing provides a high-resolution roadmap for understanding the multicellular compartmentation of specialized metabolism.</title>
        <authorList>
            <person name="Sun S."/>
            <person name="Shen X."/>
            <person name="Li Y."/>
            <person name="Li Y."/>
            <person name="Wang S."/>
            <person name="Li R."/>
            <person name="Zhang H."/>
            <person name="Shen G."/>
            <person name="Guo B."/>
            <person name="Wei J."/>
            <person name="Xu J."/>
            <person name="St-Pierre B."/>
            <person name="Chen S."/>
            <person name="Sun C."/>
        </authorList>
    </citation>
    <scope>NUCLEOTIDE SEQUENCE [LARGE SCALE GENOMIC DNA]</scope>
</reference>
<dbReference type="Proteomes" id="UP001060085">
    <property type="component" value="Linkage Group LG02"/>
</dbReference>
<accession>A0ACC0BU11</accession>
<organism evidence="1 2">
    <name type="scientific">Catharanthus roseus</name>
    <name type="common">Madagascar periwinkle</name>
    <name type="synonym">Vinca rosea</name>
    <dbReference type="NCBI Taxonomy" id="4058"/>
    <lineage>
        <taxon>Eukaryota</taxon>
        <taxon>Viridiplantae</taxon>
        <taxon>Streptophyta</taxon>
        <taxon>Embryophyta</taxon>
        <taxon>Tracheophyta</taxon>
        <taxon>Spermatophyta</taxon>
        <taxon>Magnoliopsida</taxon>
        <taxon>eudicotyledons</taxon>
        <taxon>Gunneridae</taxon>
        <taxon>Pentapetalae</taxon>
        <taxon>asterids</taxon>
        <taxon>lamiids</taxon>
        <taxon>Gentianales</taxon>
        <taxon>Apocynaceae</taxon>
        <taxon>Rauvolfioideae</taxon>
        <taxon>Vinceae</taxon>
        <taxon>Catharanthinae</taxon>
        <taxon>Catharanthus</taxon>
    </lineage>
</organism>
<comment type="caution">
    <text evidence="1">The sequence shown here is derived from an EMBL/GenBank/DDBJ whole genome shotgun (WGS) entry which is preliminary data.</text>
</comment>
<protein>
    <submittedName>
        <fullName evidence="1">Uncharacterized protein</fullName>
    </submittedName>
</protein>
<sequence>MIVIHSVPIPSRYSLRSFAVMAMPLSEAIGGVWNRKSFTDLFVQSSTPIEFQSKGMLRRRLQRILHNWMVSRHVMICFNLEEDYMLLWLKGSLIRAWIGFEGFPIHLFNKASFFSIANLVGKPIKIDEPTTNLSRASVARSFVEMDLLKELPARIWIGTGVGKGFWHSTLYEDLPPYYSRCKKVGHDSSNCKKMLLVRYPEKDGVDPIAAGNEHKQHDTPAFSREIRWLLGHLRIKTFRLQQLCFHSLHLPYEFILSLNQLKIW</sequence>
<proteinExistence type="predicted"/>
<dbReference type="EMBL" id="CM044702">
    <property type="protein sequence ID" value="KAI5676082.1"/>
    <property type="molecule type" value="Genomic_DNA"/>
</dbReference>
<name>A0ACC0BU11_CATRO</name>
<evidence type="ECO:0000313" key="1">
    <source>
        <dbReference type="EMBL" id="KAI5676082.1"/>
    </source>
</evidence>